<evidence type="ECO:0000313" key="2">
    <source>
        <dbReference type="EMBL" id="MDQ9170977.1"/>
    </source>
</evidence>
<keyword evidence="3" id="KW-1185">Reference proteome</keyword>
<organism evidence="2 3">
    <name type="scientific">Keguizhuia sedimenti</name>
    <dbReference type="NCBI Taxonomy" id="3064264"/>
    <lineage>
        <taxon>Bacteria</taxon>
        <taxon>Pseudomonadati</taxon>
        <taxon>Pseudomonadota</taxon>
        <taxon>Betaproteobacteria</taxon>
        <taxon>Burkholderiales</taxon>
        <taxon>Oxalobacteraceae</taxon>
        <taxon>Keguizhuia</taxon>
    </lineage>
</organism>
<proteinExistence type="inferred from homology"/>
<dbReference type="InterPro" id="IPR015867">
    <property type="entry name" value="N-reg_PII/ATP_PRibTrfase_C"/>
</dbReference>
<name>A0ABU1BPW8_9BURK</name>
<comment type="similarity">
    <text evidence="1">Belongs to the CutA family.</text>
</comment>
<dbReference type="Proteomes" id="UP001225596">
    <property type="component" value="Unassembled WGS sequence"/>
</dbReference>
<evidence type="ECO:0000313" key="3">
    <source>
        <dbReference type="Proteomes" id="UP001225596"/>
    </source>
</evidence>
<comment type="caution">
    <text evidence="2">The sequence shown here is derived from an EMBL/GenBank/DDBJ whole genome shotgun (WGS) entry which is preliminary data.</text>
</comment>
<reference evidence="2 3" key="1">
    <citation type="submission" date="2023-08" db="EMBL/GenBank/DDBJ databases">
        <title>Oxalobacteraceae gen .nov., isolated from river sludge outside the plant.</title>
        <authorList>
            <person name="Zhao S.Y."/>
        </authorList>
    </citation>
    <scope>NUCLEOTIDE SEQUENCE [LARGE SCALE GENOMIC DNA]</scope>
    <source>
        <strain evidence="2 3">R-40</strain>
    </source>
</reference>
<protein>
    <submittedName>
        <fullName evidence="2">Divalent-cation tolerance protein CutA</fullName>
    </submittedName>
</protein>
<dbReference type="InterPro" id="IPR004323">
    <property type="entry name" value="Ion_tolerance_CutA"/>
</dbReference>
<dbReference type="InterPro" id="IPR011322">
    <property type="entry name" value="N-reg_PII-like_a/b"/>
</dbReference>
<dbReference type="PANTHER" id="PTHR23419:SF8">
    <property type="entry name" value="FI09726P"/>
    <property type="match status" value="1"/>
</dbReference>
<gene>
    <name evidence="2" type="primary">cutA</name>
    <name evidence="2" type="ORF">Q8A64_11215</name>
</gene>
<dbReference type="EMBL" id="JAUYVH010000006">
    <property type="protein sequence ID" value="MDQ9170977.1"/>
    <property type="molecule type" value="Genomic_DNA"/>
</dbReference>
<evidence type="ECO:0000256" key="1">
    <source>
        <dbReference type="ARBA" id="ARBA00010169"/>
    </source>
</evidence>
<dbReference type="PANTHER" id="PTHR23419">
    <property type="entry name" value="DIVALENT CATION TOLERANCE CUTA-RELATED"/>
    <property type="match status" value="1"/>
</dbReference>
<sequence>MAHITQPIMALTNVPDMDTARAIARRLVENRVAACVNCLPQVNSIYRWQNTVEEASEITLLIKTTHRRYSEMEAMIKEMHPYELPEIVALAIAEGLPAYLKWIEQETQTDETI</sequence>
<dbReference type="RefSeq" id="WP_338436913.1">
    <property type="nucleotide sequence ID" value="NZ_JAUYVH010000006.1"/>
</dbReference>
<dbReference type="Gene3D" id="3.30.70.120">
    <property type="match status" value="1"/>
</dbReference>
<accession>A0ABU1BPW8</accession>
<dbReference type="SUPFAM" id="SSF54913">
    <property type="entry name" value="GlnB-like"/>
    <property type="match status" value="1"/>
</dbReference>
<dbReference type="Pfam" id="PF03091">
    <property type="entry name" value="CutA1"/>
    <property type="match status" value="1"/>
</dbReference>